<feature type="signal peptide" evidence="2">
    <location>
        <begin position="1"/>
        <end position="24"/>
    </location>
</feature>
<name>A0A5C5GJW4_9RHOB</name>
<accession>A0A5C5GJW4</accession>
<dbReference type="AlphaFoldDB" id="A0A5C5GJW4"/>
<dbReference type="SUPFAM" id="SSF89392">
    <property type="entry name" value="Prokaryotic lipoproteins and lipoprotein localization factors"/>
    <property type="match status" value="1"/>
</dbReference>
<evidence type="ECO:0000313" key="4">
    <source>
        <dbReference type="Proteomes" id="UP000314011"/>
    </source>
</evidence>
<organism evidence="3 4">
    <name type="scientific">Pelagovum pacificum</name>
    <dbReference type="NCBI Taxonomy" id="2588711"/>
    <lineage>
        <taxon>Bacteria</taxon>
        <taxon>Pseudomonadati</taxon>
        <taxon>Pseudomonadota</taxon>
        <taxon>Alphaproteobacteria</taxon>
        <taxon>Rhodobacterales</taxon>
        <taxon>Paracoccaceae</taxon>
        <taxon>Pelagovum</taxon>
    </lineage>
</organism>
<keyword evidence="3" id="KW-0449">Lipoprotein</keyword>
<dbReference type="OrthoDB" id="9800501at2"/>
<dbReference type="InterPro" id="IPR004564">
    <property type="entry name" value="OM_lipoprot_carrier_LolA-like"/>
</dbReference>
<reference evidence="3 4" key="1">
    <citation type="submission" date="2019-06" db="EMBL/GenBank/DDBJ databases">
        <title>Genome of new Rhodobacteraceae sp. SM1903.</title>
        <authorList>
            <person name="Ren X."/>
        </authorList>
    </citation>
    <scope>NUCLEOTIDE SEQUENCE [LARGE SCALE GENOMIC DNA]</scope>
    <source>
        <strain evidence="3 4">SM1903</strain>
    </source>
</reference>
<dbReference type="RefSeq" id="WP_140194454.1">
    <property type="nucleotide sequence ID" value="NZ_CP065915.1"/>
</dbReference>
<dbReference type="Pfam" id="PF03548">
    <property type="entry name" value="LolA"/>
    <property type="match status" value="1"/>
</dbReference>
<dbReference type="PANTHER" id="PTHR35869:SF1">
    <property type="entry name" value="OUTER-MEMBRANE LIPOPROTEIN CARRIER PROTEIN"/>
    <property type="match status" value="1"/>
</dbReference>
<evidence type="ECO:0000313" key="3">
    <source>
        <dbReference type="EMBL" id="TNY33756.1"/>
    </source>
</evidence>
<dbReference type="PANTHER" id="PTHR35869">
    <property type="entry name" value="OUTER-MEMBRANE LIPOPROTEIN CARRIER PROTEIN"/>
    <property type="match status" value="1"/>
</dbReference>
<proteinExistence type="predicted"/>
<keyword evidence="4" id="KW-1185">Reference proteome</keyword>
<dbReference type="EMBL" id="VFFF01000001">
    <property type="protein sequence ID" value="TNY33756.1"/>
    <property type="molecule type" value="Genomic_DNA"/>
</dbReference>
<feature type="chain" id="PRO_5022987539" evidence="2">
    <location>
        <begin position="25"/>
        <end position="203"/>
    </location>
</feature>
<sequence>MKTFRYLLLMVPLMLAAFSSAGHAQQQLSLAQISQYFNSFSTAQGEFTQINADGTISTGTMFMKRPGRVRFEYNPPERSMVLATGGSVAIFDPQSSQNPERYPLSETPLNIILERNVDFSRANMVTNHTYDGQATTVTAQDPAHPEYGNIQLKFTSDPVELRQWIITDDTGTPTTVVLGDLAKQVQISDSNFNMQSAIRDFGN</sequence>
<evidence type="ECO:0000256" key="2">
    <source>
        <dbReference type="SAM" id="SignalP"/>
    </source>
</evidence>
<keyword evidence="1 2" id="KW-0732">Signal</keyword>
<dbReference type="InterPro" id="IPR029046">
    <property type="entry name" value="LolA/LolB/LppX"/>
</dbReference>
<comment type="caution">
    <text evidence="3">The sequence shown here is derived from an EMBL/GenBank/DDBJ whole genome shotgun (WGS) entry which is preliminary data.</text>
</comment>
<protein>
    <submittedName>
        <fullName evidence="3">Outer membrane lipoprotein carrier protein LolA</fullName>
    </submittedName>
</protein>
<evidence type="ECO:0000256" key="1">
    <source>
        <dbReference type="ARBA" id="ARBA00022729"/>
    </source>
</evidence>
<dbReference type="Gene3D" id="2.50.20.10">
    <property type="entry name" value="Lipoprotein localisation LolA/LolB/LppX"/>
    <property type="match status" value="1"/>
</dbReference>
<gene>
    <name evidence="3" type="ORF">FHY64_10970</name>
</gene>
<dbReference type="CDD" id="cd16325">
    <property type="entry name" value="LolA"/>
    <property type="match status" value="1"/>
</dbReference>
<dbReference type="Proteomes" id="UP000314011">
    <property type="component" value="Unassembled WGS sequence"/>
</dbReference>